<dbReference type="GO" id="GO:0008955">
    <property type="term" value="F:peptidoglycan glycosyltransferase activity"/>
    <property type="evidence" value="ECO:0007669"/>
    <property type="project" value="UniProtKB-EC"/>
</dbReference>
<keyword evidence="12" id="KW-0812">Transmembrane</keyword>
<evidence type="ECO:0000259" key="14">
    <source>
        <dbReference type="Pfam" id="PF00912"/>
    </source>
</evidence>
<dbReference type="NCBIfam" id="TIGR02073">
    <property type="entry name" value="PBP_1c"/>
    <property type="match status" value="1"/>
</dbReference>
<evidence type="ECO:0000256" key="1">
    <source>
        <dbReference type="ARBA" id="ARBA00004752"/>
    </source>
</evidence>
<dbReference type="InterPro" id="IPR012338">
    <property type="entry name" value="Beta-lactam/transpept-like"/>
</dbReference>
<evidence type="ECO:0000256" key="3">
    <source>
        <dbReference type="ARBA" id="ARBA00007739"/>
    </source>
</evidence>
<dbReference type="InterPro" id="IPR001460">
    <property type="entry name" value="PCN-bd_Tpept"/>
</dbReference>
<evidence type="ECO:0000256" key="4">
    <source>
        <dbReference type="ARBA" id="ARBA00022645"/>
    </source>
</evidence>
<comment type="similarity">
    <text evidence="2">In the C-terminal section; belongs to the transpeptidase family.</text>
</comment>
<dbReference type="SUPFAM" id="SSF56601">
    <property type="entry name" value="beta-lactamase/transpeptidase-like"/>
    <property type="match status" value="1"/>
</dbReference>
<dbReference type="GO" id="GO:0008658">
    <property type="term" value="F:penicillin binding"/>
    <property type="evidence" value="ECO:0007669"/>
    <property type="project" value="InterPro"/>
</dbReference>
<dbReference type="EMBL" id="BMYS01000014">
    <property type="protein sequence ID" value="GGW89716.1"/>
    <property type="molecule type" value="Genomic_DNA"/>
</dbReference>
<reference evidence="16" key="1">
    <citation type="journal article" date="2014" name="Int. J. Syst. Evol. Microbiol.">
        <title>Complete genome sequence of Corynebacterium casei LMG S-19264T (=DSM 44701T), isolated from a smear-ripened cheese.</title>
        <authorList>
            <consortium name="US DOE Joint Genome Institute (JGI-PGF)"/>
            <person name="Walter F."/>
            <person name="Albersmeier A."/>
            <person name="Kalinowski J."/>
            <person name="Ruckert C."/>
        </authorList>
    </citation>
    <scope>NUCLEOTIDE SEQUENCE</scope>
    <source>
        <strain evidence="16">KCTC 23732</strain>
    </source>
</reference>
<evidence type="ECO:0000313" key="16">
    <source>
        <dbReference type="EMBL" id="GGW89716.1"/>
    </source>
</evidence>
<dbReference type="InterPro" id="IPR036950">
    <property type="entry name" value="PBP_transglycosylase"/>
</dbReference>
<evidence type="ECO:0000256" key="8">
    <source>
        <dbReference type="ARBA" id="ARBA00022801"/>
    </source>
</evidence>
<feature type="domain" description="Penicillin-binding protein transpeptidase" evidence="13">
    <location>
        <begin position="324"/>
        <end position="566"/>
    </location>
</feature>
<evidence type="ECO:0000313" key="17">
    <source>
        <dbReference type="Proteomes" id="UP000608345"/>
    </source>
</evidence>
<dbReference type="InterPro" id="IPR023346">
    <property type="entry name" value="Lysozyme-like_dom_sf"/>
</dbReference>
<evidence type="ECO:0000259" key="15">
    <source>
        <dbReference type="Pfam" id="PF06832"/>
    </source>
</evidence>
<dbReference type="PANTHER" id="PTHR32282:SF15">
    <property type="entry name" value="PENICILLIN-BINDING PROTEIN 1C"/>
    <property type="match status" value="1"/>
</dbReference>
<evidence type="ECO:0000256" key="7">
    <source>
        <dbReference type="ARBA" id="ARBA00022679"/>
    </source>
</evidence>
<keyword evidence="6" id="KW-0328">Glycosyltransferase</keyword>
<dbReference type="EC" id="2.4.99.28" evidence="10"/>
<dbReference type="Proteomes" id="UP000608345">
    <property type="component" value="Unassembled WGS sequence"/>
</dbReference>
<evidence type="ECO:0000256" key="11">
    <source>
        <dbReference type="ARBA" id="ARBA00049902"/>
    </source>
</evidence>
<sequence>MGLQLARRGWRILGWCAMTAVAVMALAFFLMRLMVVQQEVPSFETVKADYRPSYVALLDAQGHLLQQQRHDFRERRGEWTTIEDISPAMLDALLVSEDKRFYAHHGVDPQALLGAVYKRLFEGHSGGASTLSMQLVGLLDERLFRQKRTRTYRQKARQIMMAQALEQRWSKAQILEAYLNLVPFRGELTGIASVSRALLQKFPAGINHREGAMLAALLRAPNAPAQKVALRACGILQRQAFTQDCDHLDRFVGYYLANQQQARLDDPVLAPHYASHLLGLYKESGQAVADTITSTLNRDLQVYALQSIRRNLKPLQKHNANDAALVVLDNRTGKILSYIGSSADLASAAHVDHVRALRQAGSTLKPFLYAQAIDQGRLTAASLLDDRPVNLATGSGLYVPQNYDRQYSGWVSVRVALASSLNIPAVRTLTMVTPDAFQHLLSRLGLPLAQSGDYYGYSLALGSAEVSLLSLTNAFRTLANGGRYSDINWAVPGEEYLPPASGEPLISASTAWIVGHMLSDRQARARTFGLDSSLSTSFWSAVKTGTSKDMRDNWTIGWSQDYTVGVWVGNSSGASMYDITGVSGAGPIWHDVMGYLHQNRPGKAPAMPAGVVARQVVFEQDLEPSRTEYFLPGTELSQVALASSLPVVQDQSLFISHPAHDTIIALDPDIPADNQRLVLRAGNTAGRATQTVNWYVNGQYLGSANPYAWLPLPGRHRLEIRDGQNRVLDAVLIQVRGARLVKQDDQAG</sequence>
<keyword evidence="12" id="KW-1133">Transmembrane helix</keyword>
<dbReference type="InterPro" id="IPR001264">
    <property type="entry name" value="Glyco_trans_51"/>
</dbReference>
<accession>A0A918JNT6</accession>
<gene>
    <name evidence="16" type="primary">pbpC</name>
    <name evidence="16" type="ORF">GCM10011450_19910</name>
</gene>
<comment type="pathway">
    <text evidence="1">Cell wall biogenesis; peptidoglycan biosynthesis.</text>
</comment>
<feature type="transmembrane region" description="Helical" evidence="12">
    <location>
        <begin position="12"/>
        <end position="35"/>
    </location>
</feature>
<comment type="similarity">
    <text evidence="3">In the N-terminal section; belongs to the glycosyltransferase 51 family.</text>
</comment>
<keyword evidence="7" id="KW-0808">Transferase</keyword>
<dbReference type="InterPro" id="IPR011815">
    <property type="entry name" value="PBP_1c"/>
</dbReference>
<dbReference type="Pfam" id="PF06832">
    <property type="entry name" value="BiPBP_C"/>
    <property type="match status" value="1"/>
</dbReference>
<dbReference type="Gene3D" id="3.40.710.10">
    <property type="entry name" value="DD-peptidase/beta-lactamase superfamily"/>
    <property type="match status" value="1"/>
</dbReference>
<evidence type="ECO:0000256" key="6">
    <source>
        <dbReference type="ARBA" id="ARBA00022676"/>
    </source>
</evidence>
<keyword evidence="4" id="KW-0121">Carboxypeptidase</keyword>
<dbReference type="Pfam" id="PF00905">
    <property type="entry name" value="Transpeptidase"/>
    <property type="match status" value="1"/>
</dbReference>
<dbReference type="SUPFAM" id="SSF53955">
    <property type="entry name" value="Lysozyme-like"/>
    <property type="match status" value="1"/>
</dbReference>
<evidence type="ECO:0000256" key="12">
    <source>
        <dbReference type="SAM" id="Phobius"/>
    </source>
</evidence>
<keyword evidence="5" id="KW-0645">Protease</keyword>
<dbReference type="InterPro" id="IPR050396">
    <property type="entry name" value="Glycosyltr_51/Transpeptidase"/>
</dbReference>
<feature type="domain" description="Glycosyl transferase family 51" evidence="14">
    <location>
        <begin position="71"/>
        <end position="228"/>
    </location>
</feature>
<feature type="domain" description="Penicillin-binding C-terminal" evidence="15">
    <location>
        <begin position="649"/>
        <end position="724"/>
    </location>
</feature>
<evidence type="ECO:0000256" key="2">
    <source>
        <dbReference type="ARBA" id="ARBA00007090"/>
    </source>
</evidence>
<dbReference type="GO" id="GO:0006508">
    <property type="term" value="P:proteolysis"/>
    <property type="evidence" value="ECO:0007669"/>
    <property type="project" value="UniProtKB-KW"/>
</dbReference>
<name>A0A918JNT6_9BURK</name>
<evidence type="ECO:0000256" key="10">
    <source>
        <dbReference type="ARBA" id="ARBA00044770"/>
    </source>
</evidence>
<dbReference type="Gene3D" id="1.10.3810.10">
    <property type="entry name" value="Biosynthetic peptidoglycan transglycosylase-like"/>
    <property type="match status" value="1"/>
</dbReference>
<dbReference type="RefSeq" id="WP_344985128.1">
    <property type="nucleotide sequence ID" value="NZ_BAABFY010000051.1"/>
</dbReference>
<dbReference type="AlphaFoldDB" id="A0A918JNT6"/>
<dbReference type="GO" id="GO:0004180">
    <property type="term" value="F:carboxypeptidase activity"/>
    <property type="evidence" value="ECO:0007669"/>
    <property type="project" value="UniProtKB-KW"/>
</dbReference>
<evidence type="ECO:0000256" key="5">
    <source>
        <dbReference type="ARBA" id="ARBA00022670"/>
    </source>
</evidence>
<keyword evidence="12" id="KW-0472">Membrane</keyword>
<proteinExistence type="inferred from homology"/>
<dbReference type="Pfam" id="PF00912">
    <property type="entry name" value="Transgly"/>
    <property type="match status" value="1"/>
</dbReference>
<dbReference type="InterPro" id="IPR009647">
    <property type="entry name" value="PBP_C"/>
</dbReference>
<protein>
    <recommendedName>
        <fullName evidence="10">peptidoglycan glycosyltransferase</fullName>
        <ecNumber evidence="10">2.4.99.28</ecNumber>
    </recommendedName>
</protein>
<keyword evidence="8" id="KW-0378">Hydrolase</keyword>
<reference evidence="16" key="2">
    <citation type="submission" date="2020-09" db="EMBL/GenBank/DDBJ databases">
        <authorList>
            <person name="Sun Q."/>
            <person name="Kim S."/>
        </authorList>
    </citation>
    <scope>NUCLEOTIDE SEQUENCE</scope>
    <source>
        <strain evidence="16">KCTC 23732</strain>
    </source>
</reference>
<evidence type="ECO:0000259" key="13">
    <source>
        <dbReference type="Pfam" id="PF00905"/>
    </source>
</evidence>
<dbReference type="GO" id="GO:0009252">
    <property type="term" value="P:peptidoglycan biosynthetic process"/>
    <property type="evidence" value="ECO:0007669"/>
    <property type="project" value="InterPro"/>
</dbReference>
<comment type="catalytic activity">
    <reaction evidence="11">
        <text>[GlcNAc-(1-&gt;4)-Mur2Ac(oyl-L-Ala-gamma-D-Glu-L-Lys-D-Ala-D-Ala)](n)-di-trans,octa-cis-undecaprenyl diphosphate + beta-D-GlcNAc-(1-&gt;4)-Mur2Ac(oyl-L-Ala-gamma-D-Glu-L-Lys-D-Ala-D-Ala)-di-trans,octa-cis-undecaprenyl diphosphate = [GlcNAc-(1-&gt;4)-Mur2Ac(oyl-L-Ala-gamma-D-Glu-L-Lys-D-Ala-D-Ala)](n+1)-di-trans,octa-cis-undecaprenyl diphosphate + di-trans,octa-cis-undecaprenyl diphosphate + H(+)</text>
        <dbReference type="Rhea" id="RHEA:23708"/>
        <dbReference type="Rhea" id="RHEA-COMP:9602"/>
        <dbReference type="Rhea" id="RHEA-COMP:9603"/>
        <dbReference type="ChEBI" id="CHEBI:15378"/>
        <dbReference type="ChEBI" id="CHEBI:58405"/>
        <dbReference type="ChEBI" id="CHEBI:60033"/>
        <dbReference type="ChEBI" id="CHEBI:78435"/>
        <dbReference type="EC" id="2.4.99.28"/>
    </reaction>
</comment>
<evidence type="ECO:0000256" key="9">
    <source>
        <dbReference type="ARBA" id="ARBA00023268"/>
    </source>
</evidence>
<keyword evidence="17" id="KW-1185">Reference proteome</keyword>
<comment type="caution">
    <text evidence="16">The sequence shown here is derived from an EMBL/GenBank/DDBJ whole genome shotgun (WGS) entry which is preliminary data.</text>
</comment>
<dbReference type="GO" id="GO:0030288">
    <property type="term" value="C:outer membrane-bounded periplasmic space"/>
    <property type="evidence" value="ECO:0007669"/>
    <property type="project" value="TreeGrafter"/>
</dbReference>
<organism evidence="16 17">
    <name type="scientific">Advenella faeciporci</name>
    <dbReference type="NCBI Taxonomy" id="797535"/>
    <lineage>
        <taxon>Bacteria</taxon>
        <taxon>Pseudomonadati</taxon>
        <taxon>Pseudomonadota</taxon>
        <taxon>Betaproteobacteria</taxon>
        <taxon>Burkholderiales</taxon>
        <taxon>Alcaligenaceae</taxon>
    </lineage>
</organism>
<dbReference type="PANTHER" id="PTHR32282">
    <property type="entry name" value="BINDING PROTEIN TRANSPEPTIDASE, PUTATIVE-RELATED"/>
    <property type="match status" value="1"/>
</dbReference>
<keyword evidence="9" id="KW-0511">Multifunctional enzyme</keyword>